<dbReference type="NCBIfam" id="TIGR00724">
    <property type="entry name" value="urea_amlyse_rel"/>
    <property type="match status" value="1"/>
</dbReference>
<dbReference type="Proteomes" id="UP000095597">
    <property type="component" value="Unassembled WGS sequence"/>
</dbReference>
<dbReference type="EMBL" id="CYXO01000015">
    <property type="protein sequence ID" value="CUN17522.1"/>
    <property type="molecule type" value="Genomic_DNA"/>
</dbReference>
<dbReference type="SUPFAM" id="SSF50891">
    <property type="entry name" value="Cyclophilin-like"/>
    <property type="match status" value="1"/>
</dbReference>
<dbReference type="GO" id="GO:0016787">
    <property type="term" value="F:hydrolase activity"/>
    <property type="evidence" value="ECO:0007669"/>
    <property type="project" value="UniProtKB-KW"/>
</dbReference>
<keyword evidence="2 5" id="KW-0378">Hydrolase</keyword>
<dbReference type="Pfam" id="PF02626">
    <property type="entry name" value="CT_A_B"/>
    <property type="match status" value="1"/>
</dbReference>
<dbReference type="InterPro" id="IPR003778">
    <property type="entry name" value="CT_A_B"/>
</dbReference>
<evidence type="ECO:0000259" key="4">
    <source>
        <dbReference type="SMART" id="SM00797"/>
    </source>
</evidence>
<evidence type="ECO:0000313" key="5">
    <source>
        <dbReference type="EMBL" id="CUN17522.1"/>
    </source>
</evidence>
<feature type="domain" description="Carboxyltransferase" evidence="4">
    <location>
        <begin position="24"/>
        <end position="305"/>
    </location>
</feature>
<sequence>MGIIVENGGILTTVQDEGRFGYQAFGVSTSGAMDNHSFHIANILVGNDMGEGALEMTFIGPTLKFTSDNIVAVTGGDLTPMLDGNEFPMYRAVLVKEGQTLSFAGARNGCRGYIAFAGGLDIPIVMGSKSTLLRNHLGGVKGRKLEKGDEIEFVTAKTILPNMEARKVPASVYPKKEIVLRVVLGPQDDEFTEAGVKSFFWNSGVITNEFDRMGCRIEREPIEHVGDGNINTDGISVGSIQVPTNGKPIIMLSDRQSTGGYAKIGTVISVDLAKIAQAQPGQKVRFVNVSLDLAQDLYIRELESMKALDEKLNA</sequence>
<dbReference type="PANTHER" id="PTHR43309:SF5">
    <property type="entry name" value="5-OXOPROLINASE SUBUNIT C"/>
    <property type="match status" value="1"/>
</dbReference>
<dbReference type="InterPro" id="IPR052708">
    <property type="entry name" value="PxpC"/>
</dbReference>
<dbReference type="PANTHER" id="PTHR43309">
    <property type="entry name" value="5-OXOPROLINASE SUBUNIT C"/>
    <property type="match status" value="1"/>
</dbReference>
<dbReference type="RefSeq" id="WP_055214801.1">
    <property type="nucleotide sequence ID" value="NZ_CYXO01000015.1"/>
</dbReference>
<evidence type="ECO:0000256" key="2">
    <source>
        <dbReference type="ARBA" id="ARBA00022801"/>
    </source>
</evidence>
<gene>
    <name evidence="5" type="ORF">ERS852573_02278</name>
</gene>
<dbReference type="SMART" id="SM00797">
    <property type="entry name" value="AHS2"/>
    <property type="match status" value="1"/>
</dbReference>
<protein>
    <submittedName>
        <fullName evidence="5">Allophanate hydrolase subunit 2</fullName>
    </submittedName>
</protein>
<accession>A0A173UR61</accession>
<reference evidence="5 6" key="1">
    <citation type="submission" date="2015-09" db="EMBL/GenBank/DDBJ databases">
        <authorList>
            <consortium name="Pathogen Informatics"/>
        </authorList>
    </citation>
    <scope>NUCLEOTIDE SEQUENCE [LARGE SCALE GENOMIC DNA]</scope>
    <source>
        <strain evidence="5 6">2789STDY5834961</strain>
    </source>
</reference>
<proteinExistence type="predicted"/>
<evidence type="ECO:0000313" key="6">
    <source>
        <dbReference type="Proteomes" id="UP000095597"/>
    </source>
</evidence>
<evidence type="ECO:0000256" key="3">
    <source>
        <dbReference type="ARBA" id="ARBA00022840"/>
    </source>
</evidence>
<dbReference type="Gene3D" id="2.40.100.10">
    <property type="entry name" value="Cyclophilin-like"/>
    <property type="match status" value="1"/>
</dbReference>
<evidence type="ECO:0000256" key="1">
    <source>
        <dbReference type="ARBA" id="ARBA00022741"/>
    </source>
</evidence>
<dbReference type="OrthoDB" id="9782422at2"/>
<dbReference type="GO" id="GO:0005524">
    <property type="term" value="F:ATP binding"/>
    <property type="evidence" value="ECO:0007669"/>
    <property type="project" value="UniProtKB-KW"/>
</dbReference>
<dbReference type="InterPro" id="IPR029000">
    <property type="entry name" value="Cyclophilin-like_dom_sf"/>
</dbReference>
<organism evidence="5 6">
    <name type="scientific">Dorea longicatena</name>
    <dbReference type="NCBI Taxonomy" id="88431"/>
    <lineage>
        <taxon>Bacteria</taxon>
        <taxon>Bacillati</taxon>
        <taxon>Bacillota</taxon>
        <taxon>Clostridia</taxon>
        <taxon>Lachnospirales</taxon>
        <taxon>Lachnospiraceae</taxon>
        <taxon>Dorea</taxon>
    </lineage>
</organism>
<name>A0A173UR61_9FIRM</name>
<keyword evidence="3" id="KW-0067">ATP-binding</keyword>
<keyword evidence="1" id="KW-0547">Nucleotide-binding</keyword>
<dbReference type="AlphaFoldDB" id="A0A173UR61"/>